<proteinExistence type="predicted"/>
<evidence type="ECO:0000313" key="3">
    <source>
        <dbReference type="EMBL" id="GEM11166.1"/>
    </source>
</evidence>
<sequence>MGKACHPRREDRRDSPYKDRRARGGHGGGQGDAVYAEPGNGYGQAQGWQDWQNGATRPPPPPSFAPVPPFFPNQSAPPYNQFDWSLYGDGSYVPPTRRERMHRREGRVPPPTRKYLDVADVESVTLEMEAEVGTKEPVALVLDLNNTLLVRGERNSAGSKTPVVRPYLATFLDYVCTTTEPDVVSGKPRFQPIVYSSARSHNVLSMLAAINLIPHARLPPPFDPRAPPTPSPVAEKYRSLSRSPTPPPRHGDYAYVPAPYKPDPSEGDVLKLVFTREMMGLSPMDYHGDIETVKDLAKVWERLGWAEVRKPGGKREYSVSRDGVENALSQEEVARRDEMGAQRTLLLDDEAGKAAQQPYSHLPIEPYLVHAGHMPHLPVPSPSRVSRRSRSPSPSESTLPPHLQALEVDDSYPPSRDEALLRSIWQLENLRRESNVAAAIKSGFLQRLRDDARDALEKMQEEEVTEEMVDVELARRGRLVCERLGIKVRRKWDPLWRQRVLRRRDEKLADAAQAEESEVD</sequence>
<dbReference type="Proteomes" id="UP000321518">
    <property type="component" value="Unassembled WGS sequence"/>
</dbReference>
<dbReference type="OrthoDB" id="1711508at2759"/>
<comment type="caution">
    <text evidence="3">The sequence shown here is derived from an EMBL/GenBank/DDBJ whole genome shotgun (WGS) entry which is preliminary data.</text>
</comment>
<evidence type="ECO:0000313" key="4">
    <source>
        <dbReference type="Proteomes" id="UP000321518"/>
    </source>
</evidence>
<dbReference type="Gene3D" id="3.40.50.1000">
    <property type="entry name" value="HAD superfamily/HAD-like"/>
    <property type="match status" value="1"/>
</dbReference>
<dbReference type="SMART" id="SM00577">
    <property type="entry name" value="CPDc"/>
    <property type="match status" value="1"/>
</dbReference>
<protein>
    <submittedName>
        <fullName evidence="3">Salivary gland secretion 1</fullName>
    </submittedName>
</protein>
<dbReference type="EMBL" id="BJWK01000013">
    <property type="protein sequence ID" value="GEM11166.1"/>
    <property type="molecule type" value="Genomic_DNA"/>
</dbReference>
<gene>
    <name evidence="3" type="ORF">Rt10032_c13g5183</name>
</gene>
<feature type="compositionally biased region" description="Polar residues" evidence="1">
    <location>
        <begin position="46"/>
        <end position="55"/>
    </location>
</feature>
<feature type="domain" description="FCP1 homology" evidence="2">
    <location>
        <begin position="136"/>
        <end position="374"/>
    </location>
</feature>
<feature type="compositionally biased region" description="Pro residues" evidence="1">
    <location>
        <begin position="221"/>
        <end position="231"/>
    </location>
</feature>
<name>A0A511KMR9_RHOTO</name>
<feature type="compositionally biased region" description="Pro residues" evidence="1">
    <location>
        <begin position="57"/>
        <end position="71"/>
    </location>
</feature>
<dbReference type="AlphaFoldDB" id="A0A511KMR9"/>
<feature type="region of interest" description="Disordered" evidence="1">
    <location>
        <begin position="373"/>
        <end position="412"/>
    </location>
</feature>
<feature type="compositionally biased region" description="Basic and acidic residues" evidence="1">
    <location>
        <begin position="7"/>
        <end position="19"/>
    </location>
</feature>
<reference evidence="3 4" key="1">
    <citation type="submission" date="2019-07" db="EMBL/GenBank/DDBJ databases">
        <title>Rhodotorula toruloides NBRC10032 genome sequencing.</title>
        <authorList>
            <person name="Shida Y."/>
            <person name="Takaku H."/>
            <person name="Ogasawara W."/>
            <person name="Mori K."/>
        </authorList>
    </citation>
    <scope>NUCLEOTIDE SEQUENCE [LARGE SCALE GENOMIC DNA]</scope>
    <source>
        <strain evidence="3 4">NBRC10032</strain>
    </source>
</reference>
<feature type="compositionally biased region" description="Low complexity" evidence="1">
    <location>
        <begin position="391"/>
        <end position="402"/>
    </location>
</feature>
<organism evidence="3 4">
    <name type="scientific">Rhodotorula toruloides</name>
    <name type="common">Yeast</name>
    <name type="synonym">Rhodosporidium toruloides</name>
    <dbReference type="NCBI Taxonomy" id="5286"/>
    <lineage>
        <taxon>Eukaryota</taxon>
        <taxon>Fungi</taxon>
        <taxon>Dikarya</taxon>
        <taxon>Basidiomycota</taxon>
        <taxon>Pucciniomycotina</taxon>
        <taxon>Microbotryomycetes</taxon>
        <taxon>Sporidiobolales</taxon>
        <taxon>Sporidiobolaceae</taxon>
        <taxon>Rhodotorula</taxon>
    </lineage>
</organism>
<feature type="region of interest" description="Disordered" evidence="1">
    <location>
        <begin position="1"/>
        <end position="72"/>
    </location>
</feature>
<evidence type="ECO:0000256" key="1">
    <source>
        <dbReference type="SAM" id="MobiDB-lite"/>
    </source>
</evidence>
<accession>A0A511KMR9</accession>
<feature type="region of interest" description="Disordered" evidence="1">
    <location>
        <begin position="221"/>
        <end position="250"/>
    </location>
</feature>
<evidence type="ECO:0000259" key="2">
    <source>
        <dbReference type="SMART" id="SM00577"/>
    </source>
</evidence>
<dbReference type="InterPro" id="IPR023214">
    <property type="entry name" value="HAD_sf"/>
</dbReference>
<dbReference type="InterPro" id="IPR004274">
    <property type="entry name" value="FCP1_dom"/>
</dbReference>